<dbReference type="AlphaFoldDB" id="A0A8J3H9Y0"/>
<dbReference type="EMBL" id="BNAP01000011">
    <property type="protein sequence ID" value="GHG93803.1"/>
    <property type="molecule type" value="Genomic_DNA"/>
</dbReference>
<dbReference type="EC" id="2.7.13.3" evidence="2"/>
<feature type="modified residue" description="4-aspartylphosphate" evidence="6">
    <location>
        <position position="799"/>
    </location>
</feature>
<feature type="domain" description="Histidine kinase" evidence="8">
    <location>
        <begin position="481"/>
        <end position="694"/>
    </location>
</feature>
<dbReference type="SUPFAM" id="SSF52172">
    <property type="entry name" value="CheY-like"/>
    <property type="match status" value="1"/>
</dbReference>
<dbReference type="Pfam" id="PF02518">
    <property type="entry name" value="HATPase_c"/>
    <property type="match status" value="1"/>
</dbReference>
<feature type="transmembrane region" description="Helical" evidence="7">
    <location>
        <begin position="86"/>
        <end position="106"/>
    </location>
</feature>
<dbReference type="InterPro" id="IPR036097">
    <property type="entry name" value="HisK_dim/P_sf"/>
</dbReference>
<accession>A0A8J3H9Y0</accession>
<dbReference type="InterPro" id="IPR005467">
    <property type="entry name" value="His_kinase_dom"/>
</dbReference>
<dbReference type="Gene3D" id="3.30.565.10">
    <property type="entry name" value="Histidine kinase-like ATPase, C-terminal domain"/>
    <property type="match status" value="1"/>
</dbReference>
<evidence type="ECO:0000259" key="9">
    <source>
        <dbReference type="PROSITE" id="PS50110"/>
    </source>
</evidence>
<dbReference type="PANTHER" id="PTHR43047">
    <property type="entry name" value="TWO-COMPONENT HISTIDINE PROTEIN KINASE"/>
    <property type="match status" value="1"/>
</dbReference>
<evidence type="ECO:0000313" key="11">
    <source>
        <dbReference type="Proteomes" id="UP000611500"/>
    </source>
</evidence>
<feature type="transmembrane region" description="Helical" evidence="7">
    <location>
        <begin position="118"/>
        <end position="139"/>
    </location>
</feature>
<dbReference type="CDD" id="cd00075">
    <property type="entry name" value="HATPase"/>
    <property type="match status" value="1"/>
</dbReference>
<evidence type="ECO:0000256" key="1">
    <source>
        <dbReference type="ARBA" id="ARBA00000085"/>
    </source>
</evidence>
<dbReference type="GO" id="GO:0000155">
    <property type="term" value="F:phosphorelay sensor kinase activity"/>
    <property type="evidence" value="ECO:0007669"/>
    <property type="project" value="InterPro"/>
</dbReference>
<comment type="catalytic activity">
    <reaction evidence="1">
        <text>ATP + protein L-histidine = ADP + protein N-phospho-L-histidine.</text>
        <dbReference type="EC" id="2.7.13.3"/>
    </reaction>
</comment>
<dbReference type="RefSeq" id="WP_028095616.1">
    <property type="nucleotide sequence ID" value="NZ_BNAP01000011.1"/>
</dbReference>
<dbReference type="PANTHER" id="PTHR43047:SF62">
    <property type="entry name" value="SENSOR HISTIDINE KINASE DPIB"/>
    <property type="match status" value="1"/>
</dbReference>
<keyword evidence="5" id="KW-0418">Kinase</keyword>
<evidence type="ECO:0000259" key="8">
    <source>
        <dbReference type="PROSITE" id="PS50109"/>
    </source>
</evidence>
<dbReference type="SUPFAM" id="SSF55874">
    <property type="entry name" value="ATPase domain of HSP90 chaperone/DNA topoisomerase II/histidine kinase"/>
    <property type="match status" value="1"/>
</dbReference>
<dbReference type="SMART" id="SM00388">
    <property type="entry name" value="HisKA"/>
    <property type="match status" value="1"/>
</dbReference>
<dbReference type="PROSITE" id="PS50109">
    <property type="entry name" value="HIS_KIN"/>
    <property type="match status" value="1"/>
</dbReference>
<dbReference type="InterPro" id="IPR036890">
    <property type="entry name" value="HATPase_C_sf"/>
</dbReference>
<dbReference type="Proteomes" id="UP000611500">
    <property type="component" value="Unassembled WGS sequence"/>
</dbReference>
<evidence type="ECO:0000256" key="3">
    <source>
        <dbReference type="ARBA" id="ARBA00022553"/>
    </source>
</evidence>
<feature type="domain" description="Response regulatory" evidence="9">
    <location>
        <begin position="750"/>
        <end position="864"/>
    </location>
</feature>
<proteinExistence type="predicted"/>
<keyword evidence="11" id="KW-1185">Reference proteome</keyword>
<feature type="transmembrane region" description="Helical" evidence="7">
    <location>
        <begin position="36"/>
        <end position="52"/>
    </location>
</feature>
<dbReference type="InterPro" id="IPR011006">
    <property type="entry name" value="CheY-like_superfamily"/>
</dbReference>
<evidence type="ECO:0000313" key="10">
    <source>
        <dbReference type="EMBL" id="GHG93803.1"/>
    </source>
</evidence>
<keyword evidence="7" id="KW-1133">Transmembrane helix</keyword>
<name>A0A8J3H9Y0_9RHOB</name>
<dbReference type="InterPro" id="IPR001789">
    <property type="entry name" value="Sig_transdc_resp-reg_receiver"/>
</dbReference>
<reference evidence="10" key="1">
    <citation type="journal article" date="2014" name="Int. J. Syst. Evol. Microbiol.">
        <title>Complete genome sequence of Corynebacterium casei LMG S-19264T (=DSM 44701T), isolated from a smear-ripened cheese.</title>
        <authorList>
            <consortium name="US DOE Joint Genome Institute (JGI-PGF)"/>
            <person name="Walter F."/>
            <person name="Albersmeier A."/>
            <person name="Kalinowski J."/>
            <person name="Ruckert C."/>
        </authorList>
    </citation>
    <scope>NUCLEOTIDE SEQUENCE</scope>
    <source>
        <strain evidence="10">CGMCC 1.7081</strain>
    </source>
</reference>
<dbReference type="Gene3D" id="3.40.50.2300">
    <property type="match status" value="1"/>
</dbReference>
<feature type="transmembrane region" description="Helical" evidence="7">
    <location>
        <begin position="58"/>
        <end position="74"/>
    </location>
</feature>
<dbReference type="CDD" id="cd00082">
    <property type="entry name" value="HisKA"/>
    <property type="match status" value="1"/>
</dbReference>
<feature type="transmembrane region" description="Helical" evidence="7">
    <location>
        <begin position="251"/>
        <end position="268"/>
    </location>
</feature>
<dbReference type="InterPro" id="IPR003594">
    <property type="entry name" value="HATPase_dom"/>
</dbReference>
<dbReference type="PROSITE" id="PS50110">
    <property type="entry name" value="RESPONSE_REGULATORY"/>
    <property type="match status" value="1"/>
</dbReference>
<keyword evidence="7" id="KW-0812">Transmembrane</keyword>
<dbReference type="Pfam" id="PF00072">
    <property type="entry name" value="Response_reg"/>
    <property type="match status" value="1"/>
</dbReference>
<dbReference type="CDD" id="cd17546">
    <property type="entry name" value="REC_hyHK_CKI1_RcsC-like"/>
    <property type="match status" value="1"/>
</dbReference>
<keyword evidence="7" id="KW-0472">Membrane</keyword>
<evidence type="ECO:0000256" key="5">
    <source>
        <dbReference type="ARBA" id="ARBA00022777"/>
    </source>
</evidence>
<feature type="transmembrane region" description="Helical" evidence="7">
    <location>
        <begin position="226"/>
        <end position="245"/>
    </location>
</feature>
<evidence type="ECO:0000256" key="7">
    <source>
        <dbReference type="SAM" id="Phobius"/>
    </source>
</evidence>
<feature type="transmembrane region" description="Helical" evidence="7">
    <location>
        <begin position="304"/>
        <end position="323"/>
    </location>
</feature>
<dbReference type="SMART" id="SM00448">
    <property type="entry name" value="REC"/>
    <property type="match status" value="1"/>
</dbReference>
<gene>
    <name evidence="10" type="ORF">GCM10010961_26510</name>
</gene>
<feature type="transmembrane region" description="Helical" evidence="7">
    <location>
        <begin position="193"/>
        <end position="214"/>
    </location>
</feature>
<evidence type="ECO:0000256" key="6">
    <source>
        <dbReference type="PROSITE-ProRule" id="PRU00169"/>
    </source>
</evidence>
<dbReference type="GO" id="GO:0005886">
    <property type="term" value="C:plasma membrane"/>
    <property type="evidence" value="ECO:0007669"/>
    <property type="project" value="TreeGrafter"/>
</dbReference>
<evidence type="ECO:0000256" key="2">
    <source>
        <dbReference type="ARBA" id="ARBA00012438"/>
    </source>
</evidence>
<feature type="transmembrane region" description="Helical" evidence="7">
    <location>
        <begin position="151"/>
        <end position="173"/>
    </location>
</feature>
<feature type="transmembrane region" description="Helical" evidence="7">
    <location>
        <begin position="277"/>
        <end position="298"/>
    </location>
</feature>
<dbReference type="GO" id="GO:0009927">
    <property type="term" value="F:histidine phosphotransfer kinase activity"/>
    <property type="evidence" value="ECO:0007669"/>
    <property type="project" value="TreeGrafter"/>
</dbReference>
<comment type="caution">
    <text evidence="10">The sequence shown here is derived from an EMBL/GenBank/DDBJ whole genome shotgun (WGS) entry which is preliminary data.</text>
</comment>
<dbReference type="InterPro" id="IPR003661">
    <property type="entry name" value="HisK_dim/P_dom"/>
</dbReference>
<dbReference type="Gene3D" id="1.10.287.130">
    <property type="match status" value="1"/>
</dbReference>
<organism evidence="10 11">
    <name type="scientific">Pseudodonghicola xiamenensis</name>
    <dbReference type="NCBI Taxonomy" id="337702"/>
    <lineage>
        <taxon>Bacteria</taxon>
        <taxon>Pseudomonadati</taxon>
        <taxon>Pseudomonadota</taxon>
        <taxon>Alphaproteobacteria</taxon>
        <taxon>Rhodobacterales</taxon>
        <taxon>Paracoccaceae</taxon>
        <taxon>Pseudodonghicola</taxon>
    </lineage>
</organism>
<keyword evidence="3 6" id="KW-0597">Phosphoprotein</keyword>
<protein>
    <recommendedName>
        <fullName evidence="2">histidine kinase</fullName>
        <ecNumber evidence="2">2.7.13.3</ecNumber>
    </recommendedName>
</protein>
<dbReference type="SMART" id="SM00387">
    <property type="entry name" value="HATPase_c"/>
    <property type="match status" value="1"/>
</dbReference>
<sequence>MSKLSLFSLKQNRFAPVSEMAGPAAPSNHRHISLEIGVYLLAAFFPLGATVLATPQCYVLPFFIVLNVALLSALETGGSRLMAHTPFWVGLALAVLLALILPLLIWPDYPMSRLFSELGADILFAAVVAMLLSLISHALRKGVFRIQAGGPAAFILHGAGVFLGGFLIELRFLTFEQMFRPGGMLSARLETPLVLVGGALTVAAVSLVLLHVLSEERRHDGPLARRARPIWVVALAALTLFVSQAQYSGEGYVALLLALPLLCLLPFAPRSPILTSACLALGIALLPNLPVVLGFAHAPEPAPVVRLAPLVGAVLVIVLVLALRRASQTRVLFEQTQRLDRLRRLFTENGAGEILCADPKRKRILFPVASPETHPEMSFADFFRDAPSHEMLTLLEAFGSDTEVDAHRAFPVHLHGAAGTPGKLETSPRHRIDLYILEKTPDVIWLGRIDRSECEEYELRAERAEKALAEALLREERLLTVASHELRTPMSVLSMLSEELDEGTPWEEVAPGFKSACDRVNVLLDDLRVRDSTKEAQMLQTVFTLREMSMHLQEVFTGPAQANGVALLFSLSQRSDTPLRSDYGRVFIALSKLIHNAIVHARATEISISAFLTVQSDGVAIVTWQVSDNGRGIPSERRQTIFRPFDTDGKGPSNRPGLGLYTARKAIEAMGGEVNLRRPDDIGGVPRRLPPFSTAKDVAAETPEAEAALGMNPGASFVLKHPARLAEHVEYTTLEHLPVTESQASYPDKTVLLVEDNQIVGDIMVVRLRRLFGTTIWAERGDEALLAYEKNQPDLLLVDQLLPGKLGSEVVQYVRETNREVPIVGITASAMGSECAELEAAGANYALEKPLSMQQMKKIAQEFFGAPEAQ</sequence>
<dbReference type="SUPFAM" id="SSF47384">
    <property type="entry name" value="Homodimeric domain of signal transducing histidine kinase"/>
    <property type="match status" value="1"/>
</dbReference>
<dbReference type="PRINTS" id="PR00344">
    <property type="entry name" value="BCTRLSENSOR"/>
</dbReference>
<evidence type="ECO:0000256" key="4">
    <source>
        <dbReference type="ARBA" id="ARBA00022679"/>
    </source>
</evidence>
<reference evidence="10" key="2">
    <citation type="submission" date="2020-09" db="EMBL/GenBank/DDBJ databases">
        <authorList>
            <person name="Sun Q."/>
            <person name="Zhou Y."/>
        </authorList>
    </citation>
    <scope>NUCLEOTIDE SEQUENCE</scope>
    <source>
        <strain evidence="10">CGMCC 1.7081</strain>
    </source>
</reference>
<dbReference type="InterPro" id="IPR004358">
    <property type="entry name" value="Sig_transdc_His_kin-like_C"/>
</dbReference>
<keyword evidence="4" id="KW-0808">Transferase</keyword>